<dbReference type="Proteomes" id="UP000434276">
    <property type="component" value="Unassembled WGS sequence"/>
</dbReference>
<proteinExistence type="predicted"/>
<protein>
    <recommendedName>
        <fullName evidence="1">FBD domain-containing protein</fullName>
    </recommendedName>
</protein>
<dbReference type="InterPro" id="IPR032675">
    <property type="entry name" value="LRR_dom_sf"/>
</dbReference>
<dbReference type="InterPro" id="IPR055411">
    <property type="entry name" value="LRR_FXL15/At3g58940/PEG3-like"/>
</dbReference>
<gene>
    <name evidence="2" type="ORF">C24_LOCUS24190</name>
</gene>
<reference evidence="2 3" key="1">
    <citation type="submission" date="2019-12" db="EMBL/GenBank/DDBJ databases">
        <authorList>
            <person name="Jiao W.-B."/>
            <person name="Schneeberger K."/>
        </authorList>
    </citation>
    <scope>NUCLEOTIDE SEQUENCE [LARGE SCALE GENOMIC DNA]</scope>
    <source>
        <strain evidence="3">cv. C24</strain>
    </source>
</reference>
<dbReference type="SUPFAM" id="SSF81383">
    <property type="entry name" value="F-box domain"/>
    <property type="match status" value="1"/>
</dbReference>
<dbReference type="PANTHER" id="PTHR31293:SF16">
    <property type="entry name" value="RNI-LIKE SUPERFAMILY PROTEIN"/>
    <property type="match status" value="1"/>
</dbReference>
<accession>A0A5S9YA46</accession>
<name>A0A5S9YA46_ARATH</name>
<dbReference type="Gene3D" id="1.20.1280.50">
    <property type="match status" value="1"/>
</dbReference>
<dbReference type="SUPFAM" id="SSF52047">
    <property type="entry name" value="RNI-like"/>
    <property type="match status" value="1"/>
</dbReference>
<dbReference type="Pfam" id="PF00646">
    <property type="entry name" value="F-box"/>
    <property type="match status" value="1"/>
</dbReference>
<dbReference type="CDD" id="cd22160">
    <property type="entry name" value="F-box_AtFBL13-like"/>
    <property type="match status" value="1"/>
</dbReference>
<evidence type="ECO:0000313" key="3">
    <source>
        <dbReference type="Proteomes" id="UP000434276"/>
    </source>
</evidence>
<dbReference type="Gene3D" id="3.80.10.10">
    <property type="entry name" value="Ribonuclease Inhibitor"/>
    <property type="match status" value="1"/>
</dbReference>
<feature type="domain" description="FBD" evidence="1">
    <location>
        <begin position="420"/>
        <end position="524"/>
    </location>
</feature>
<dbReference type="AlphaFoldDB" id="A0A5S9YA46"/>
<evidence type="ECO:0000259" key="1">
    <source>
        <dbReference type="SMART" id="SM00579"/>
    </source>
</evidence>
<dbReference type="EMBL" id="CACSHJ010000096">
    <property type="protein sequence ID" value="CAA0406860.1"/>
    <property type="molecule type" value="Genomic_DNA"/>
</dbReference>
<dbReference type="SMART" id="SM00579">
    <property type="entry name" value="FBD"/>
    <property type="match status" value="1"/>
</dbReference>
<dbReference type="InterPro" id="IPR006566">
    <property type="entry name" value="FBD"/>
</dbReference>
<dbReference type="InterPro" id="IPR053781">
    <property type="entry name" value="F-box_AtFBL13-like"/>
</dbReference>
<dbReference type="InterPro" id="IPR055294">
    <property type="entry name" value="FBL60-like"/>
</dbReference>
<dbReference type="PANTHER" id="PTHR31293">
    <property type="entry name" value="RNI-LIKE SUPERFAMILY PROTEIN"/>
    <property type="match status" value="1"/>
</dbReference>
<evidence type="ECO:0000313" key="2">
    <source>
        <dbReference type="EMBL" id="CAA0406860.1"/>
    </source>
</evidence>
<dbReference type="ExpressionAtlas" id="A0A5S9YA46">
    <property type="expression patterns" value="differential"/>
</dbReference>
<organism evidence="2 3">
    <name type="scientific">Arabidopsis thaliana</name>
    <name type="common">Mouse-ear cress</name>
    <dbReference type="NCBI Taxonomy" id="3702"/>
    <lineage>
        <taxon>Eukaryota</taxon>
        <taxon>Viridiplantae</taxon>
        <taxon>Streptophyta</taxon>
        <taxon>Embryophyta</taxon>
        <taxon>Tracheophyta</taxon>
        <taxon>Spermatophyta</taxon>
        <taxon>Magnoliopsida</taxon>
        <taxon>eudicotyledons</taxon>
        <taxon>Gunneridae</taxon>
        <taxon>Pentapetalae</taxon>
        <taxon>rosids</taxon>
        <taxon>malvids</taxon>
        <taxon>Brassicales</taxon>
        <taxon>Brassicaceae</taxon>
        <taxon>Camelineae</taxon>
        <taxon>Arabidopsis</taxon>
    </lineage>
</organism>
<sequence>MKSRKKVVVGVSGDIISGLPDALICHILSFLPTKEAASTTVLAKRWKPLLAFVPNLNFDDSIYFHPRARRNKYSKSYESFMSFVDSVLALQAKTKTPLKRFHVKCEDVVDQSWVLEWIPKVLKRGVLDIDLHITSSRNYCENSSFYSLPSKIFVSKTLVRLKIQFQDGVHIDVEGGVSLPKLKTLHLDYFKIETSMLNKLLSGCHALEELVLANLMWADSSEDEACHVSVSIPTLKRLNFCRSEDFYEGEFHFYEDYDEENINEGVSLSFDNPNLVYLEYSDVIVDKYKQVSFDSLVEANLRLRKTPDQDETDKVNVTKLLMGIHNVKILYLSDDTLEVLSCCRERIPVFDNLLELTIKTTPYVGWKSLPPLLKSCPSLETLVFEGLHHKYTKRCGDKDGCLCKYENHWGTKKKKKNVRTCLSSSLVKVLKILKFGETFEDENEDGLDVDHDDYDDEDAVSCDEVGGVVEEQIEHVKHFLKTMPVLKQVILYYNTPKDEDVMKVFKKLEKLPRVASANCNVQITSKNLSLSSTSTKRGTLL</sequence>
<dbReference type="InterPro" id="IPR001810">
    <property type="entry name" value="F-box_dom"/>
</dbReference>
<dbReference type="OrthoDB" id="1100844at2759"/>
<dbReference type="InterPro" id="IPR036047">
    <property type="entry name" value="F-box-like_dom_sf"/>
</dbReference>
<dbReference type="Pfam" id="PF24758">
    <property type="entry name" value="LRR_At5g56370"/>
    <property type="match status" value="1"/>
</dbReference>